<dbReference type="Pfam" id="PF12679">
    <property type="entry name" value="ABC2_membrane_2"/>
    <property type="match status" value="1"/>
</dbReference>
<feature type="transmembrane region" description="Helical" evidence="1">
    <location>
        <begin position="186"/>
        <end position="207"/>
    </location>
</feature>
<dbReference type="Proteomes" id="UP001549104">
    <property type="component" value="Unassembled WGS sequence"/>
</dbReference>
<gene>
    <name evidence="2" type="ORF">ABIC55_000095</name>
</gene>
<feature type="transmembrane region" description="Helical" evidence="1">
    <location>
        <begin position="21"/>
        <end position="42"/>
    </location>
</feature>
<evidence type="ECO:0000256" key="1">
    <source>
        <dbReference type="SAM" id="Phobius"/>
    </source>
</evidence>
<sequence length="260" mass="29491">MNGFSVLLQKEWREHTRNFKMLWIPLVFIIFGILEPVTNHFLPEIMRSVGNMPEEAEFLWPEFKGEDIFQSLLGQYQLIGILVIILAFMGTISGERKNGTATLLYVRPMSFRNYFLSKWLVVNGIVLGSVWLGFMAAWYYIEILFNHVDAGAILAFVATYSLWLVFVVTVVLALSAWLPTGGAAGLAILITLIYQIIDSLIGTYWTVSPWKLSMYASYWFDSNSELSDLWMSSGLTVILIVILIVFGVFMSKRNAAKTTV</sequence>
<protein>
    <submittedName>
        <fullName evidence="2">ABC-2 type transport system permease protein</fullName>
    </submittedName>
</protein>
<evidence type="ECO:0000313" key="2">
    <source>
        <dbReference type="EMBL" id="MET3655011.1"/>
    </source>
</evidence>
<evidence type="ECO:0000313" key="3">
    <source>
        <dbReference type="Proteomes" id="UP001549104"/>
    </source>
</evidence>
<comment type="caution">
    <text evidence="2">The sequence shown here is derived from an EMBL/GenBank/DDBJ whole genome shotgun (WGS) entry which is preliminary data.</text>
</comment>
<feature type="transmembrane region" description="Helical" evidence="1">
    <location>
        <begin position="76"/>
        <end position="94"/>
    </location>
</feature>
<name>A0ABV2K1Q8_SPOPS</name>
<keyword evidence="1" id="KW-0472">Membrane</keyword>
<feature type="transmembrane region" description="Helical" evidence="1">
    <location>
        <begin position="153"/>
        <end position="174"/>
    </location>
</feature>
<keyword evidence="1" id="KW-0812">Transmembrane</keyword>
<dbReference type="RefSeq" id="WP_354311889.1">
    <property type="nucleotide sequence ID" value="NZ_JBEPME010000001.1"/>
</dbReference>
<organism evidence="2 3">
    <name type="scientific">Sporosarcina psychrophila</name>
    <name type="common">Bacillus psychrophilus</name>
    <dbReference type="NCBI Taxonomy" id="1476"/>
    <lineage>
        <taxon>Bacteria</taxon>
        <taxon>Bacillati</taxon>
        <taxon>Bacillota</taxon>
        <taxon>Bacilli</taxon>
        <taxon>Bacillales</taxon>
        <taxon>Caryophanaceae</taxon>
        <taxon>Sporosarcina</taxon>
    </lineage>
</organism>
<reference evidence="2 3" key="1">
    <citation type="submission" date="2024-06" db="EMBL/GenBank/DDBJ databases">
        <title>Sorghum-associated microbial communities from plants grown in Nebraska, USA.</title>
        <authorList>
            <person name="Schachtman D."/>
        </authorList>
    </citation>
    <scope>NUCLEOTIDE SEQUENCE [LARGE SCALE GENOMIC DNA]</scope>
    <source>
        <strain evidence="2 3">1288</strain>
    </source>
</reference>
<feature type="transmembrane region" description="Helical" evidence="1">
    <location>
        <begin position="229"/>
        <end position="249"/>
    </location>
</feature>
<keyword evidence="3" id="KW-1185">Reference proteome</keyword>
<dbReference type="EMBL" id="JBEPME010000001">
    <property type="protein sequence ID" value="MET3655011.1"/>
    <property type="molecule type" value="Genomic_DNA"/>
</dbReference>
<keyword evidence="1" id="KW-1133">Transmembrane helix</keyword>
<accession>A0ABV2K1Q8</accession>
<proteinExistence type="predicted"/>
<feature type="transmembrane region" description="Helical" evidence="1">
    <location>
        <begin position="115"/>
        <end position="141"/>
    </location>
</feature>